<dbReference type="InterPro" id="IPR011060">
    <property type="entry name" value="RibuloseP-bd_barrel"/>
</dbReference>
<dbReference type="OMA" id="ENFFDAP"/>
<dbReference type="NCBIfam" id="TIGR00259">
    <property type="entry name" value="thylakoid_BtpA"/>
    <property type="match status" value="1"/>
</dbReference>
<dbReference type="InterPro" id="IPR005137">
    <property type="entry name" value="BtpA"/>
</dbReference>
<name>A0A0L0C214_LUCCU</name>
<dbReference type="Pfam" id="PF03437">
    <property type="entry name" value="BtpA"/>
    <property type="match status" value="1"/>
</dbReference>
<dbReference type="Proteomes" id="UP000037069">
    <property type="component" value="Unassembled WGS sequence"/>
</dbReference>
<reference evidence="2 3" key="1">
    <citation type="journal article" date="2015" name="Nat. Commun.">
        <title>Lucilia cuprina genome unlocks parasitic fly biology to underpin future interventions.</title>
        <authorList>
            <person name="Anstead C.A."/>
            <person name="Korhonen P.K."/>
            <person name="Young N.D."/>
            <person name="Hall R.S."/>
            <person name="Jex A.R."/>
            <person name="Murali S.C."/>
            <person name="Hughes D.S."/>
            <person name="Lee S.F."/>
            <person name="Perry T."/>
            <person name="Stroehlein A.J."/>
            <person name="Ansell B.R."/>
            <person name="Breugelmans B."/>
            <person name="Hofmann A."/>
            <person name="Qu J."/>
            <person name="Dugan S."/>
            <person name="Lee S.L."/>
            <person name="Chao H."/>
            <person name="Dinh H."/>
            <person name="Han Y."/>
            <person name="Doddapaneni H.V."/>
            <person name="Worley K.C."/>
            <person name="Muzny D.M."/>
            <person name="Ioannidis P."/>
            <person name="Waterhouse R.M."/>
            <person name="Zdobnov E.M."/>
            <person name="James P.J."/>
            <person name="Bagnall N.H."/>
            <person name="Kotze A.C."/>
            <person name="Gibbs R.A."/>
            <person name="Richards S."/>
            <person name="Batterham P."/>
            <person name="Gasser R.B."/>
        </authorList>
    </citation>
    <scope>NUCLEOTIDE SEQUENCE [LARGE SCALE GENOMIC DNA]</scope>
    <source>
        <strain evidence="2 3">LS</strain>
        <tissue evidence="2">Full body</tissue>
    </source>
</reference>
<proteinExistence type="inferred from homology"/>
<organism evidence="2 3">
    <name type="scientific">Lucilia cuprina</name>
    <name type="common">Green bottle fly</name>
    <name type="synonym">Australian sheep blowfly</name>
    <dbReference type="NCBI Taxonomy" id="7375"/>
    <lineage>
        <taxon>Eukaryota</taxon>
        <taxon>Metazoa</taxon>
        <taxon>Ecdysozoa</taxon>
        <taxon>Arthropoda</taxon>
        <taxon>Hexapoda</taxon>
        <taxon>Insecta</taxon>
        <taxon>Pterygota</taxon>
        <taxon>Neoptera</taxon>
        <taxon>Endopterygota</taxon>
        <taxon>Diptera</taxon>
        <taxon>Brachycera</taxon>
        <taxon>Muscomorpha</taxon>
        <taxon>Oestroidea</taxon>
        <taxon>Calliphoridae</taxon>
        <taxon>Luciliinae</taxon>
        <taxon>Lucilia</taxon>
    </lineage>
</organism>
<dbReference type="EMBL" id="JRES01000997">
    <property type="protein sequence ID" value="KNC26292.1"/>
    <property type="molecule type" value="Genomic_DNA"/>
</dbReference>
<dbReference type="PANTHER" id="PTHR21381:SF3">
    <property type="entry name" value="SGC REGION PROTEIN SGCQ-RELATED"/>
    <property type="match status" value="1"/>
</dbReference>
<evidence type="ECO:0000256" key="1">
    <source>
        <dbReference type="ARBA" id="ARBA00006007"/>
    </source>
</evidence>
<keyword evidence="3" id="KW-1185">Reference proteome</keyword>
<comment type="caution">
    <text evidence="2">The sequence shown here is derived from an EMBL/GenBank/DDBJ whole genome shotgun (WGS) entry which is preliminary data.</text>
</comment>
<dbReference type="PANTHER" id="PTHR21381">
    <property type="entry name" value="ZGC:162297"/>
    <property type="match status" value="1"/>
</dbReference>
<accession>A0A0L0C214</accession>
<comment type="similarity">
    <text evidence="1">Belongs to the BtpA family.</text>
</comment>
<sequence>MQRFLKVFQKPTCNIIGMIHVEALPGTPLYKGNWTEIIEKAKYEANIYKKYKLDSVLIENMHDIPYIQEHDLGPETVACMTRVSQEIRNIIPTSCMPIGIQILACGNKQALAVAKACNLQYIRAEGFVFDHVADEGYTKACAGSILRYRQQIDAKDILIFTDLKKKHSAHSITQDVTLLETAKAAEFFLTDGVIITGNATGEAAKPQDLLELKGKLQVPLLIGSGITKDNLKDYYHHIQAAIIGSHFKRQGLWYNEISESSVDQFMEQVKTLSVV</sequence>
<evidence type="ECO:0000313" key="3">
    <source>
        <dbReference type="Proteomes" id="UP000037069"/>
    </source>
</evidence>
<protein>
    <submittedName>
        <fullName evidence="2">Uncharacterized protein</fullName>
    </submittedName>
</protein>
<evidence type="ECO:0000313" key="2">
    <source>
        <dbReference type="EMBL" id="KNC26292.1"/>
    </source>
</evidence>
<dbReference type="PIRSF" id="PIRSF005956">
    <property type="entry name" value="BtpA"/>
    <property type="match status" value="1"/>
</dbReference>
<dbReference type="OrthoDB" id="10045006at2759"/>
<dbReference type="SUPFAM" id="SSF51366">
    <property type="entry name" value="Ribulose-phoshate binding barrel"/>
    <property type="match status" value="1"/>
</dbReference>
<dbReference type="AlphaFoldDB" id="A0A0L0C214"/>
<dbReference type="STRING" id="7375.A0A0L0C214"/>
<gene>
    <name evidence="2" type="ORF">FF38_01152</name>
</gene>